<evidence type="ECO:0000313" key="2">
    <source>
        <dbReference type="EMBL" id="KAA8893485.1"/>
    </source>
</evidence>
<dbReference type="InterPro" id="IPR015797">
    <property type="entry name" value="NUDIX_hydrolase-like_dom_sf"/>
</dbReference>
<evidence type="ECO:0000259" key="1">
    <source>
        <dbReference type="PROSITE" id="PS51462"/>
    </source>
</evidence>
<keyword evidence="3" id="KW-1185">Reference proteome</keyword>
<reference evidence="2 3" key="1">
    <citation type="submission" date="2019-09" db="EMBL/GenBank/DDBJ databases">
        <title>Draft genome of the ectomycorrhizal ascomycete Sphaerosporella brunnea.</title>
        <authorList>
            <consortium name="DOE Joint Genome Institute"/>
            <person name="Benucci G.M."/>
            <person name="Marozzi G."/>
            <person name="Antonielli L."/>
            <person name="Sanchez S."/>
            <person name="Marco P."/>
            <person name="Wang X."/>
            <person name="Falini L.B."/>
            <person name="Barry K."/>
            <person name="Haridas S."/>
            <person name="Lipzen A."/>
            <person name="Labutti K."/>
            <person name="Grigoriev I.V."/>
            <person name="Murat C."/>
            <person name="Martin F."/>
            <person name="Albertini E."/>
            <person name="Donnini D."/>
            <person name="Bonito G."/>
        </authorList>
    </citation>
    <scope>NUCLEOTIDE SEQUENCE [LARGE SCALE GENOMIC DNA]</scope>
    <source>
        <strain evidence="2 3">Sb_GMNB300</strain>
    </source>
</reference>
<dbReference type="SUPFAM" id="SSF55811">
    <property type="entry name" value="Nudix"/>
    <property type="match status" value="1"/>
</dbReference>
<dbReference type="InterPro" id="IPR045121">
    <property type="entry name" value="CoAse"/>
</dbReference>
<dbReference type="Pfam" id="PF00293">
    <property type="entry name" value="NUDIX"/>
    <property type="match status" value="1"/>
</dbReference>
<dbReference type="Proteomes" id="UP000326924">
    <property type="component" value="Unassembled WGS sequence"/>
</dbReference>
<feature type="domain" description="Nudix hydrolase" evidence="1">
    <location>
        <begin position="57"/>
        <end position="204"/>
    </location>
</feature>
<dbReference type="CDD" id="cd03426">
    <property type="entry name" value="NUDIX_CoAse_Nudt7"/>
    <property type="match status" value="1"/>
</dbReference>
<proteinExistence type="predicted"/>
<dbReference type="InterPro" id="IPR000086">
    <property type="entry name" value="NUDIX_hydrolase_dom"/>
</dbReference>
<protein>
    <recommendedName>
        <fullName evidence="1">Nudix hydrolase domain-containing protein</fullName>
    </recommendedName>
</protein>
<gene>
    <name evidence="2" type="ORF">FN846DRAFT_978705</name>
</gene>
<dbReference type="PANTHER" id="PTHR12992">
    <property type="entry name" value="NUDIX HYDROLASE"/>
    <property type="match status" value="1"/>
</dbReference>
<dbReference type="AlphaFoldDB" id="A0A5J5ED55"/>
<dbReference type="Gene3D" id="3.90.79.10">
    <property type="entry name" value="Nucleoside Triphosphate Pyrophosphohydrolase"/>
    <property type="match status" value="1"/>
</dbReference>
<accession>A0A5J5ED55</accession>
<dbReference type="InParanoid" id="A0A5J5ED55"/>
<dbReference type="PROSITE" id="PS51462">
    <property type="entry name" value="NUDIX"/>
    <property type="match status" value="1"/>
</dbReference>
<organism evidence="2 3">
    <name type="scientific">Sphaerosporella brunnea</name>
    <dbReference type="NCBI Taxonomy" id="1250544"/>
    <lineage>
        <taxon>Eukaryota</taxon>
        <taxon>Fungi</taxon>
        <taxon>Dikarya</taxon>
        <taxon>Ascomycota</taxon>
        <taxon>Pezizomycotina</taxon>
        <taxon>Pezizomycetes</taxon>
        <taxon>Pezizales</taxon>
        <taxon>Pyronemataceae</taxon>
        <taxon>Sphaerosporella</taxon>
    </lineage>
</organism>
<comment type="caution">
    <text evidence="2">The sequence shown here is derived from an EMBL/GenBank/DDBJ whole genome shotgun (WGS) entry which is preliminary data.</text>
</comment>
<evidence type="ECO:0000313" key="3">
    <source>
        <dbReference type="Proteomes" id="UP000326924"/>
    </source>
</evidence>
<dbReference type="GO" id="GO:0010945">
    <property type="term" value="F:coenzyme A diphosphatase activity"/>
    <property type="evidence" value="ECO:0007669"/>
    <property type="project" value="InterPro"/>
</dbReference>
<name>A0A5J5ED55_9PEZI</name>
<sequence>MLTNAELLPALSTALSDLQQHPCPIIPSTSNVPKRASVALIIRVQPHPSHLPSTSPSPPDNIGGFFAQEWVVHGTVEMLFIKRAARQGDRWTSHVAFPGGKRDPADAGDIEAAVRETLEEVGLDLEKEAIIPCGHLPDRVVTTSWGTVPLMVLCPYVFILTSPAPPTLHLQPTEVASAHWVPILLLTDPAFRTVERCDVSDRLARRGGPLLRHALRLSLGRMEFAAIRLWPSSSVFSAFGKDFLDGGRDLVCWGLTLGILEDLLDMLPPIGDALDLWKWPTFTAPDVRFVVGMMTSGLKRRNREVAKSLSMGAAMLARQNVEGSVVDLAASGTEDGEVIGESTVLVRPSEVGERTSSVHVLLEGYFGVVRKAVWLTLSGRAVVGTAVAGALVMRWMRK</sequence>
<dbReference type="PANTHER" id="PTHR12992:SF44">
    <property type="entry name" value="NUDIX HYDROLASE DOMAIN-CONTAINING PROTEIN"/>
    <property type="match status" value="1"/>
</dbReference>
<dbReference type="OrthoDB" id="77989at2759"/>
<dbReference type="EMBL" id="VXIS01000435">
    <property type="protein sequence ID" value="KAA8893485.1"/>
    <property type="molecule type" value="Genomic_DNA"/>
</dbReference>